<dbReference type="PANTHER" id="PTHR46910:SF1">
    <property type="entry name" value="MISCELLANEOUS ZN(II)2CYS6 TRANSCRIPTION FACTOR (EUROFUNG)-RELATED"/>
    <property type="match status" value="1"/>
</dbReference>
<dbReference type="InterPro" id="IPR050987">
    <property type="entry name" value="AtrR-like"/>
</dbReference>
<proteinExistence type="predicted"/>
<dbReference type="CDD" id="cd12148">
    <property type="entry name" value="fungal_TF_MHR"/>
    <property type="match status" value="1"/>
</dbReference>
<keyword evidence="1" id="KW-0479">Metal-binding</keyword>
<accession>A0AAV0BL07</accession>
<reference evidence="4" key="1">
    <citation type="submission" date="2022-06" db="EMBL/GenBank/DDBJ databases">
        <authorList>
            <consortium name="SYNGENTA / RWTH Aachen University"/>
        </authorList>
    </citation>
    <scope>NUCLEOTIDE SEQUENCE</scope>
</reference>
<dbReference type="GO" id="GO:0008270">
    <property type="term" value="F:zinc ion binding"/>
    <property type="evidence" value="ECO:0007669"/>
    <property type="project" value="InterPro"/>
</dbReference>
<dbReference type="GO" id="GO:0000981">
    <property type="term" value="F:DNA-binding transcription factor activity, RNA polymerase II-specific"/>
    <property type="evidence" value="ECO:0007669"/>
    <property type="project" value="InterPro"/>
</dbReference>
<dbReference type="EMBL" id="CALTRL010005836">
    <property type="protein sequence ID" value="CAH7687116.1"/>
    <property type="molecule type" value="Genomic_DNA"/>
</dbReference>
<dbReference type="AlphaFoldDB" id="A0AAV0BL07"/>
<dbReference type="GO" id="GO:0003677">
    <property type="term" value="F:DNA binding"/>
    <property type="evidence" value="ECO:0007669"/>
    <property type="project" value="InterPro"/>
</dbReference>
<protein>
    <recommendedName>
        <fullName evidence="3">Zn(2)-C6 fungal-type domain-containing protein</fullName>
    </recommendedName>
</protein>
<evidence type="ECO:0000313" key="5">
    <source>
        <dbReference type="Proteomes" id="UP001153365"/>
    </source>
</evidence>
<dbReference type="InterPro" id="IPR036864">
    <property type="entry name" value="Zn2-C6_fun-type_DNA-bd_sf"/>
</dbReference>
<dbReference type="CDD" id="cd00067">
    <property type="entry name" value="GAL4"/>
    <property type="match status" value="1"/>
</dbReference>
<dbReference type="SUPFAM" id="SSF57701">
    <property type="entry name" value="Zn2/Cys6 DNA-binding domain"/>
    <property type="match status" value="1"/>
</dbReference>
<sequence length="717" mass="80172">MDNRTSSNKPLTSGQKYVGRAPRACDSCRKMKVKCHLNGAGPCRNCQAASRPCTFDALGVKREKPPPKREVQKLKSKLSKFERFLESVAPGIDLTNLPETTEDAKYIVENFKSFNSASKKKDNLQSVGFCKPEKNELIGLWPSPSRLFHGSFGQPLVEKHMQELHTRYNDLSSYQPPNDLAQNLLDLYFRKINVFEHILHEGEFLGNYYTDLAKRNTSFRALTFAVYAAAARFCPDPRVCPIDEEGKPNREAAGALYLSASAFLLPPPIIPCNLFDLQTMALICYTITTCCSPMTAWFSTTLYMKRAQAVGAHRENSQRWSVSMMKDQLRKKAMWYLISREMQLCMCLGRGSSINQKYVDIEFPLCVDDETLTRLCEANASPNSKNSLQLDQSDVGPCSNSIGYVSMKAFFSVKKKFGCGLQKVLGKTNKPESKAWDWDVGKVSTLARDLDNYIKTQIPINVKWKPENQSAEDLIINARLNGGALSLQISIHRLLIQTNPTEILTCLSASSALLDILEYVRCRGLLEETSSWSTYMATLPTLSFLYAACGTHECVSPADRANAWANVHRCINILSALSSSTFLAGKLRNSLDNLVQACIREELFPDSASHSKNFKKREVNVLYDYSNKPDPKVFQMAETSSIYDPHSENLKVLDPQNPNFFTVPESILDASLFEFPGVEVYSCSKISRGIYLLTNPGVDSLINDSSALPPASYKGPC</sequence>
<dbReference type="InterPro" id="IPR007219">
    <property type="entry name" value="XnlR_reg_dom"/>
</dbReference>
<dbReference type="Gene3D" id="4.10.240.10">
    <property type="entry name" value="Zn(2)-C6 fungal-type DNA-binding domain"/>
    <property type="match status" value="1"/>
</dbReference>
<gene>
    <name evidence="4" type="ORF">PPACK8108_LOCUS21855</name>
</gene>
<dbReference type="PROSITE" id="PS00463">
    <property type="entry name" value="ZN2_CY6_FUNGAL_1"/>
    <property type="match status" value="1"/>
</dbReference>
<dbReference type="Pfam" id="PF00172">
    <property type="entry name" value="Zn_clus"/>
    <property type="match status" value="1"/>
</dbReference>
<evidence type="ECO:0000256" key="2">
    <source>
        <dbReference type="ARBA" id="ARBA00023242"/>
    </source>
</evidence>
<dbReference type="SMART" id="SM00066">
    <property type="entry name" value="GAL4"/>
    <property type="match status" value="1"/>
</dbReference>
<organism evidence="4 5">
    <name type="scientific">Phakopsora pachyrhizi</name>
    <name type="common">Asian soybean rust disease fungus</name>
    <dbReference type="NCBI Taxonomy" id="170000"/>
    <lineage>
        <taxon>Eukaryota</taxon>
        <taxon>Fungi</taxon>
        <taxon>Dikarya</taxon>
        <taxon>Basidiomycota</taxon>
        <taxon>Pucciniomycotina</taxon>
        <taxon>Pucciniomycetes</taxon>
        <taxon>Pucciniales</taxon>
        <taxon>Phakopsoraceae</taxon>
        <taxon>Phakopsora</taxon>
    </lineage>
</organism>
<dbReference type="GO" id="GO:0006351">
    <property type="term" value="P:DNA-templated transcription"/>
    <property type="evidence" value="ECO:0007669"/>
    <property type="project" value="InterPro"/>
</dbReference>
<dbReference type="Proteomes" id="UP001153365">
    <property type="component" value="Unassembled WGS sequence"/>
</dbReference>
<dbReference type="Pfam" id="PF04082">
    <property type="entry name" value="Fungal_trans"/>
    <property type="match status" value="1"/>
</dbReference>
<dbReference type="InterPro" id="IPR001138">
    <property type="entry name" value="Zn2Cys6_DnaBD"/>
</dbReference>
<dbReference type="SMART" id="SM00906">
    <property type="entry name" value="Fungal_trans"/>
    <property type="match status" value="1"/>
</dbReference>
<evidence type="ECO:0000259" key="3">
    <source>
        <dbReference type="PROSITE" id="PS50048"/>
    </source>
</evidence>
<dbReference type="PANTHER" id="PTHR46910">
    <property type="entry name" value="TRANSCRIPTION FACTOR PDR1"/>
    <property type="match status" value="1"/>
</dbReference>
<comment type="caution">
    <text evidence="4">The sequence shown here is derived from an EMBL/GenBank/DDBJ whole genome shotgun (WGS) entry which is preliminary data.</text>
</comment>
<keyword evidence="5" id="KW-1185">Reference proteome</keyword>
<evidence type="ECO:0000313" key="4">
    <source>
        <dbReference type="EMBL" id="CAH7687116.1"/>
    </source>
</evidence>
<feature type="domain" description="Zn(2)-C6 fungal-type" evidence="3">
    <location>
        <begin position="24"/>
        <end position="55"/>
    </location>
</feature>
<dbReference type="PROSITE" id="PS50048">
    <property type="entry name" value="ZN2_CY6_FUNGAL_2"/>
    <property type="match status" value="1"/>
</dbReference>
<name>A0AAV0BL07_PHAPC</name>
<keyword evidence="2" id="KW-0539">Nucleus</keyword>
<evidence type="ECO:0000256" key="1">
    <source>
        <dbReference type="ARBA" id="ARBA00022723"/>
    </source>
</evidence>